<dbReference type="Pfam" id="PF01884">
    <property type="entry name" value="PcrB"/>
    <property type="match status" value="1"/>
</dbReference>
<dbReference type="InterPro" id="IPR008205">
    <property type="entry name" value="GGGP_HepGP_synthase"/>
</dbReference>
<dbReference type="SUPFAM" id="SSF51395">
    <property type="entry name" value="FMN-linked oxidoreductases"/>
    <property type="match status" value="1"/>
</dbReference>
<dbReference type="PANTHER" id="PTHR21235:SF22">
    <property type="entry name" value="GERANYLGERANYLGLYCERYL PHOSPHATE SYNTHASE"/>
    <property type="match status" value="1"/>
</dbReference>
<dbReference type="EMBL" id="EU016595">
    <property type="protein sequence ID" value="ABZ07221.1"/>
    <property type="molecule type" value="Genomic_DNA"/>
</dbReference>
<dbReference type="GO" id="GO:0047294">
    <property type="term" value="F:phosphoglycerol geranylgeranyltransferase activity"/>
    <property type="evidence" value="ECO:0007669"/>
    <property type="project" value="UniProtKB-UniRule"/>
</dbReference>
<dbReference type="AlphaFoldDB" id="B3T3R3"/>
<proteinExistence type="inferred from homology"/>
<keyword evidence="9" id="KW-0963">Cytoplasm</keyword>
<dbReference type="UniPathway" id="UPA00940"/>
<feature type="binding site" evidence="9">
    <location>
        <position position="61"/>
    </location>
    <ligand>
        <name>Mg(2+)</name>
        <dbReference type="ChEBI" id="CHEBI:18420"/>
    </ligand>
</feature>
<comment type="function">
    <text evidence="9">Prenyltransferase that catalyzes the transfer of the geranylgeranyl moiety of geranylgeranyl diphosphate (GGPP) to the C3 hydroxyl of sn-glycerol-1-phosphate (G1P). This reaction is the first ether-bond-formation step in the biosynthesis of archaeal membrane lipids.</text>
</comment>
<feature type="binding site" evidence="9">
    <location>
        <position position="97"/>
    </location>
    <ligand>
        <name>Mg(2+)</name>
        <dbReference type="ChEBI" id="CHEBI:18420"/>
    </ligand>
</feature>
<dbReference type="GO" id="GO:0000287">
    <property type="term" value="F:magnesium ion binding"/>
    <property type="evidence" value="ECO:0007669"/>
    <property type="project" value="UniProtKB-UniRule"/>
</dbReference>
<dbReference type="InterPro" id="IPR010946">
    <property type="entry name" value="GGGP_synth"/>
</dbReference>
<evidence type="ECO:0000256" key="1">
    <source>
        <dbReference type="ARBA" id="ARBA00022516"/>
    </source>
</evidence>
<evidence type="ECO:0000256" key="9">
    <source>
        <dbReference type="HAMAP-Rule" id="MF_00112"/>
    </source>
</evidence>
<evidence type="ECO:0000256" key="2">
    <source>
        <dbReference type="ARBA" id="ARBA00022679"/>
    </source>
</evidence>
<dbReference type="GO" id="GO:0000107">
    <property type="term" value="F:imidazoleglycerol-phosphate synthase activity"/>
    <property type="evidence" value="ECO:0007669"/>
    <property type="project" value="TreeGrafter"/>
</dbReference>
<dbReference type="PANTHER" id="PTHR21235">
    <property type="entry name" value="IMIDAZOLE GLYCEROL PHOSPHATE SYNTHASE SUBUNIT HISF/H IGP SYNTHASE SUBUNIT HISF/H"/>
    <property type="match status" value="1"/>
</dbReference>
<dbReference type="NCBIfam" id="NF003198">
    <property type="entry name" value="PRK04169.1-2"/>
    <property type="match status" value="1"/>
</dbReference>
<evidence type="ECO:0000256" key="3">
    <source>
        <dbReference type="ARBA" id="ARBA00022723"/>
    </source>
</evidence>
<dbReference type="InterPro" id="IPR038597">
    <property type="entry name" value="GGGP/HepGP_synthase_sf"/>
</dbReference>
<organism evidence="10">
    <name type="scientific">uncultured marine crenarchaeote HF4000_ANIW133C7</name>
    <dbReference type="NCBI Taxonomy" id="455570"/>
    <lineage>
        <taxon>Archaea</taxon>
        <taxon>Nitrososphaerota</taxon>
        <taxon>Nitrososphaeria</taxon>
        <taxon>Nitrosopumilales</taxon>
        <taxon>environmental samples</taxon>
    </lineage>
</organism>
<evidence type="ECO:0000313" key="10">
    <source>
        <dbReference type="EMBL" id="ABZ07221.1"/>
    </source>
</evidence>
<gene>
    <name evidence="10" type="ORF">ALOHA_HF4000ANIW133C7ctg1g29</name>
</gene>
<evidence type="ECO:0000256" key="8">
    <source>
        <dbReference type="ARBA" id="ARBA00047288"/>
    </source>
</evidence>
<keyword evidence="1 9" id="KW-0444">Lipid biosynthesis</keyword>
<dbReference type="HAMAP" id="MF_00112">
    <property type="entry name" value="GGGP_HepGP_synthase"/>
    <property type="match status" value="1"/>
</dbReference>
<dbReference type="Gene3D" id="3.20.20.390">
    <property type="entry name" value="FMN-linked oxidoreductases"/>
    <property type="match status" value="1"/>
</dbReference>
<comment type="catalytic activity">
    <reaction evidence="8 9">
        <text>sn-glycerol 1-phosphate + (2E,6E,10E)-geranylgeranyl diphosphate = sn-3-O-(geranylgeranyl)glycerol 1-phosphate + diphosphate</text>
        <dbReference type="Rhea" id="RHEA:23404"/>
        <dbReference type="ChEBI" id="CHEBI:33019"/>
        <dbReference type="ChEBI" id="CHEBI:57677"/>
        <dbReference type="ChEBI" id="CHEBI:57685"/>
        <dbReference type="ChEBI" id="CHEBI:58756"/>
        <dbReference type="EC" id="2.5.1.41"/>
    </reaction>
</comment>
<dbReference type="NCBIfam" id="TIGR01768">
    <property type="entry name" value="GGGP-family"/>
    <property type="match status" value="1"/>
</dbReference>
<accession>B3T3R3</accession>
<sequence length="290" mass="31982">MNNYIKIRFIGFAHSYTKQYSFFQLSFNETIYRIVDMRNKVETRLKKCKKGGKTAIFLLVDSENFSTTSNVEKTARELLNACKNMKKLFPIILVGGSSATDQIAMDKAVRILRKKTKIPIVLFPGNITGVVPKAHAILFTSLMNSENPYYITQAQALGAPLVRKMKLEALPTAYLIIGEGTSAWFFGNARGIPFDKPKIAASYAMAAQYMGMRFVYLEAGSGAKQNVTPEMVQTVRNVFDGFLMVGGGIRSAKTANSLIKAGADGLVIGTLLEQTGGLKKFTEMVKSIQK</sequence>
<dbReference type="NCBIfam" id="TIGR01769">
    <property type="entry name" value="GGGP"/>
    <property type="match status" value="1"/>
</dbReference>
<feature type="binding site" evidence="9">
    <location>
        <begin position="216"/>
        <end position="222"/>
    </location>
    <ligand>
        <name>sn-glycerol 1-phosphate</name>
        <dbReference type="ChEBI" id="CHEBI:57685"/>
    </ligand>
</feature>
<name>B3T3R3_9ARCH</name>
<comment type="cofactor">
    <cofactor evidence="9">
        <name>Mg(2+)</name>
        <dbReference type="ChEBI" id="CHEBI:18420"/>
    </cofactor>
</comment>
<comment type="caution">
    <text evidence="9">Lacks conserved residue(s) required for the propagation of feature annotation.</text>
</comment>
<keyword evidence="7 9" id="KW-1208">Phospholipid metabolism</keyword>
<comment type="similarity">
    <text evidence="9">Belongs to the GGGP/HepGP synthase family. Group II subfamily.</text>
</comment>
<comment type="subcellular location">
    <subcellularLocation>
        <location evidence="9">Cytoplasm</location>
    </subcellularLocation>
</comment>
<dbReference type="InterPro" id="IPR050064">
    <property type="entry name" value="IGPS_HisA/HisF"/>
</dbReference>
<evidence type="ECO:0000256" key="7">
    <source>
        <dbReference type="ARBA" id="ARBA00023264"/>
    </source>
</evidence>
<keyword evidence="2 9" id="KW-0808">Transferase</keyword>
<dbReference type="GO" id="GO:0046474">
    <property type="term" value="P:glycerophospholipid biosynthetic process"/>
    <property type="evidence" value="ECO:0007669"/>
    <property type="project" value="UniProtKB-UniRule"/>
</dbReference>
<evidence type="ECO:0000256" key="5">
    <source>
        <dbReference type="ARBA" id="ARBA00023098"/>
    </source>
</evidence>
<keyword evidence="4 9" id="KW-0460">Magnesium</keyword>
<dbReference type="CDD" id="cd02812">
    <property type="entry name" value="PcrB_like"/>
    <property type="match status" value="1"/>
</dbReference>
<dbReference type="GO" id="GO:0005737">
    <property type="term" value="C:cytoplasm"/>
    <property type="evidence" value="ECO:0007669"/>
    <property type="project" value="UniProtKB-SubCell"/>
</dbReference>
<reference evidence="10" key="1">
    <citation type="journal article" date="2008" name="ISME J.">
        <title>Genomic patterns of recombination, clonal divergence and environment in marine microbial populations.</title>
        <authorList>
            <person name="Konstantinidis K.T."/>
            <person name="Delong E.F."/>
        </authorList>
    </citation>
    <scope>NUCLEOTIDE SEQUENCE</scope>
</reference>
<keyword evidence="3 9" id="KW-0479">Metal-binding</keyword>
<protein>
    <recommendedName>
        <fullName evidence="9">Geranylgeranylglyceryl phosphate synthase</fullName>
        <shortName evidence="9">GGGP synthase</shortName>
        <shortName evidence="9">GGGPS</shortName>
        <ecNumber evidence="9">2.5.1.41</ecNumber>
    </recommendedName>
    <alternativeName>
        <fullName evidence="9">(S)-3-O-geranylgeranylglyceryl phosphate synthase</fullName>
    </alternativeName>
    <alternativeName>
        <fullName evidence="9">Phosphoglycerol geranylgeranyltransferase</fullName>
    </alternativeName>
</protein>
<feature type="binding site" evidence="9">
    <location>
        <begin position="269"/>
        <end position="270"/>
    </location>
    <ligand>
        <name>sn-glycerol 1-phosphate</name>
        <dbReference type="ChEBI" id="CHEBI:57685"/>
    </ligand>
</feature>
<comment type="pathway">
    <text evidence="9">Membrane lipid metabolism; glycerophospholipid metabolism.</text>
</comment>
<keyword evidence="5 9" id="KW-0443">Lipid metabolism</keyword>
<evidence type="ECO:0000256" key="6">
    <source>
        <dbReference type="ARBA" id="ARBA00023209"/>
    </source>
</evidence>
<keyword evidence="6 9" id="KW-0594">Phospholipid biosynthesis</keyword>
<evidence type="ECO:0000256" key="4">
    <source>
        <dbReference type="ARBA" id="ARBA00022842"/>
    </source>
</evidence>
<feature type="binding site" evidence="9">
    <location>
        <begin position="247"/>
        <end position="248"/>
    </location>
    <ligand>
        <name>sn-glycerol 1-phosphate</name>
        <dbReference type="ChEBI" id="CHEBI:57685"/>
    </ligand>
</feature>
<dbReference type="EC" id="2.5.1.41" evidence="9"/>